<evidence type="ECO:0000256" key="5">
    <source>
        <dbReference type="ARBA" id="ARBA00022692"/>
    </source>
</evidence>
<name>A0ABW1GUX9_9ACTN</name>
<evidence type="ECO:0000259" key="11">
    <source>
        <dbReference type="Pfam" id="PF00999"/>
    </source>
</evidence>
<evidence type="ECO:0000256" key="2">
    <source>
        <dbReference type="ARBA" id="ARBA00022448"/>
    </source>
</evidence>
<evidence type="ECO:0000256" key="1">
    <source>
        <dbReference type="ARBA" id="ARBA00004651"/>
    </source>
</evidence>
<keyword evidence="4" id="KW-1003">Cell membrane</keyword>
<comment type="caution">
    <text evidence="12">The sequence shown here is derived from an EMBL/GenBank/DDBJ whole genome shotgun (WGS) entry which is preliminary data.</text>
</comment>
<evidence type="ECO:0000313" key="12">
    <source>
        <dbReference type="EMBL" id="MFC5918515.1"/>
    </source>
</evidence>
<keyword evidence="5 10" id="KW-0812">Transmembrane</keyword>
<keyword evidence="3" id="KW-0050">Antiport</keyword>
<dbReference type="Pfam" id="PF00999">
    <property type="entry name" value="Na_H_Exchanger"/>
    <property type="match status" value="1"/>
</dbReference>
<dbReference type="PANTHER" id="PTHR32507">
    <property type="entry name" value="NA(+)/H(+) ANTIPORTER 1"/>
    <property type="match status" value="1"/>
</dbReference>
<feature type="transmembrane region" description="Helical" evidence="10">
    <location>
        <begin position="274"/>
        <end position="293"/>
    </location>
</feature>
<evidence type="ECO:0000256" key="4">
    <source>
        <dbReference type="ARBA" id="ARBA00022475"/>
    </source>
</evidence>
<dbReference type="InterPro" id="IPR038770">
    <property type="entry name" value="Na+/solute_symporter_sf"/>
</dbReference>
<feature type="transmembrane region" description="Helical" evidence="10">
    <location>
        <begin position="58"/>
        <end position="78"/>
    </location>
</feature>
<feature type="transmembrane region" description="Helical" evidence="10">
    <location>
        <begin position="29"/>
        <end position="46"/>
    </location>
</feature>
<feature type="region of interest" description="Disordered" evidence="9">
    <location>
        <begin position="563"/>
        <end position="589"/>
    </location>
</feature>
<feature type="transmembrane region" description="Helical" evidence="10">
    <location>
        <begin position="120"/>
        <end position="140"/>
    </location>
</feature>
<feature type="transmembrane region" description="Helical" evidence="10">
    <location>
        <begin position="367"/>
        <end position="390"/>
    </location>
</feature>
<dbReference type="InterPro" id="IPR006153">
    <property type="entry name" value="Cation/H_exchanger_TM"/>
</dbReference>
<keyword evidence="6 10" id="KW-1133">Transmembrane helix</keyword>
<keyword evidence="13" id="KW-1185">Reference proteome</keyword>
<dbReference type="Gene3D" id="1.20.1530.20">
    <property type="match status" value="1"/>
</dbReference>
<gene>
    <name evidence="12" type="ORF">ACFP1B_34560</name>
</gene>
<evidence type="ECO:0000256" key="3">
    <source>
        <dbReference type="ARBA" id="ARBA00022449"/>
    </source>
</evidence>
<proteinExistence type="predicted"/>
<evidence type="ECO:0000256" key="6">
    <source>
        <dbReference type="ARBA" id="ARBA00022989"/>
    </source>
</evidence>
<feature type="transmembrane region" description="Helical" evidence="10">
    <location>
        <begin position="6"/>
        <end position="24"/>
    </location>
</feature>
<feature type="transmembrane region" description="Helical" evidence="10">
    <location>
        <begin position="299"/>
        <end position="321"/>
    </location>
</feature>
<evidence type="ECO:0000256" key="10">
    <source>
        <dbReference type="SAM" id="Phobius"/>
    </source>
</evidence>
<evidence type="ECO:0000256" key="9">
    <source>
        <dbReference type="SAM" id="MobiDB-lite"/>
    </source>
</evidence>
<accession>A0ABW1GUX9</accession>
<feature type="domain" description="Cation/H+ exchanger transmembrane" evidence="11">
    <location>
        <begin position="15"/>
        <end position="391"/>
    </location>
</feature>
<evidence type="ECO:0000313" key="13">
    <source>
        <dbReference type="Proteomes" id="UP001596200"/>
    </source>
</evidence>
<feature type="transmembrane region" description="Helical" evidence="10">
    <location>
        <begin position="90"/>
        <end position="114"/>
    </location>
</feature>
<comment type="subcellular location">
    <subcellularLocation>
        <location evidence="1">Cell membrane</location>
        <topology evidence="1">Multi-pass membrane protein</topology>
    </subcellularLocation>
</comment>
<keyword evidence="2" id="KW-0813">Transport</keyword>
<dbReference type="PANTHER" id="PTHR32507:SF0">
    <property type="entry name" value="NA(+)_H(+) ANTIPORTER 2-RELATED"/>
    <property type="match status" value="1"/>
</dbReference>
<dbReference type="EMBL" id="JBHSPU010000039">
    <property type="protein sequence ID" value="MFC5918515.1"/>
    <property type="molecule type" value="Genomic_DNA"/>
</dbReference>
<evidence type="ECO:0000256" key="8">
    <source>
        <dbReference type="ARBA" id="ARBA00023136"/>
    </source>
</evidence>
<dbReference type="Proteomes" id="UP001596200">
    <property type="component" value="Unassembled WGS sequence"/>
</dbReference>
<dbReference type="RefSeq" id="WP_344515266.1">
    <property type="nucleotide sequence ID" value="NZ_BAAATU010000032.1"/>
</dbReference>
<feature type="transmembrane region" description="Helical" evidence="10">
    <location>
        <begin position="333"/>
        <end position="355"/>
    </location>
</feature>
<protein>
    <submittedName>
        <fullName evidence="12">Cation:proton antiporter</fullName>
    </submittedName>
</protein>
<sequence>MTADRVMVGLALTVVLAVGCQLLARRLRVPALLVLLPVGFAAGALTDDVDPEKLLGDAFSPLVSLAVAVILYEAGLGLEIGRLRGHPRRIVIRLVWLGALITWLSAALFAAPVLSMSTGAAVMLGAILVVSGPTVVGPLLSFVRPSERLQRVLVWEGTLIDPVGGILGALVLHAVVAGEARGFGSRLEQFSASAAVGLVGGVIGAGVLWLLLRRARPGEELAASAQIATVIGIAAVCDALREDTGLISAVVMGMAMANLPGLDLPARRPFLDTLVSLTIGLLFISISATVTPASLRHVVLPALALAAFLVLVVRPLVALVSTAGTDVRGGERWFIGWMAPRGIVAAATASTFSATPAAQGVDGVERILPATFVVIVATVTLYGLTAFPVARRLGVLRPARSRPLLVGGAPWAVDLGRALDSAGLDVLMWAGGERQRARIEKAGLALAPGELLAAASGAGAELEGITGVLLLTEDDDFNALAAMTLRESVEGPVHRLAPAVGRQGVVAPYTGGEPLFRTGLTGPELARRYEAGARMLTRRADGGVPAGHEVLFVVGADGRLAPVTHTRTPDAGPGDVAVLLGPPSRQPSA</sequence>
<dbReference type="PROSITE" id="PS51257">
    <property type="entry name" value="PROKAR_LIPOPROTEIN"/>
    <property type="match status" value="1"/>
</dbReference>
<evidence type="ECO:0000256" key="7">
    <source>
        <dbReference type="ARBA" id="ARBA00023065"/>
    </source>
</evidence>
<keyword evidence="7" id="KW-0406">Ion transport</keyword>
<organism evidence="12 13">
    <name type="scientific">Streptomyces pulveraceus</name>
    <dbReference type="NCBI Taxonomy" id="68258"/>
    <lineage>
        <taxon>Bacteria</taxon>
        <taxon>Bacillati</taxon>
        <taxon>Actinomycetota</taxon>
        <taxon>Actinomycetes</taxon>
        <taxon>Kitasatosporales</taxon>
        <taxon>Streptomycetaceae</taxon>
        <taxon>Streptomyces</taxon>
    </lineage>
</organism>
<reference evidence="13" key="1">
    <citation type="journal article" date="2019" name="Int. J. Syst. Evol. Microbiol.">
        <title>The Global Catalogue of Microorganisms (GCM) 10K type strain sequencing project: providing services to taxonomists for standard genome sequencing and annotation.</title>
        <authorList>
            <consortium name="The Broad Institute Genomics Platform"/>
            <consortium name="The Broad Institute Genome Sequencing Center for Infectious Disease"/>
            <person name="Wu L."/>
            <person name="Ma J."/>
        </authorList>
    </citation>
    <scope>NUCLEOTIDE SEQUENCE [LARGE SCALE GENOMIC DNA]</scope>
    <source>
        <strain evidence="13">JCM 4147</strain>
    </source>
</reference>
<feature type="transmembrane region" description="Helical" evidence="10">
    <location>
        <begin position="152"/>
        <end position="178"/>
    </location>
</feature>
<feature type="transmembrane region" description="Helical" evidence="10">
    <location>
        <begin position="190"/>
        <end position="212"/>
    </location>
</feature>
<keyword evidence="8 10" id="KW-0472">Membrane</keyword>